<dbReference type="EMBL" id="RYZI01000234">
    <property type="protein sequence ID" value="RWA07830.1"/>
    <property type="molecule type" value="Genomic_DNA"/>
</dbReference>
<evidence type="ECO:0000313" key="2">
    <source>
        <dbReference type="Proteomes" id="UP000286045"/>
    </source>
</evidence>
<evidence type="ECO:0000313" key="1">
    <source>
        <dbReference type="EMBL" id="RWA07830.1"/>
    </source>
</evidence>
<reference evidence="1 2" key="1">
    <citation type="submission" date="2018-12" db="EMBL/GenBank/DDBJ databases">
        <title>Draft genome sequence of Xylaria grammica IHI A82.</title>
        <authorList>
            <person name="Buettner E."/>
            <person name="Kellner H."/>
        </authorList>
    </citation>
    <scope>NUCLEOTIDE SEQUENCE [LARGE SCALE GENOMIC DNA]</scope>
    <source>
        <strain evidence="1 2">IHI A82</strain>
    </source>
</reference>
<gene>
    <name evidence="1" type="ORF">EKO27_g7277</name>
</gene>
<sequence>MRLHTKPSLAFPARELRDEFIRHGRDAADVHNGKPGVVYRLGDVVFDGTPPRMKGDCETTAPPLPIPTLGLASNCDHIPPVPCIFIYGRITTTARQENLQAPLHPGLSKDTRYPLEEQHVPRLSVSRLPSGHARVSQRV</sequence>
<protein>
    <submittedName>
        <fullName evidence="1">Uncharacterized protein</fullName>
    </submittedName>
</protein>
<proteinExistence type="predicted"/>
<dbReference type="AlphaFoldDB" id="A0A439D090"/>
<keyword evidence="2" id="KW-1185">Reference proteome</keyword>
<name>A0A439D090_9PEZI</name>
<dbReference type="Proteomes" id="UP000286045">
    <property type="component" value="Unassembled WGS sequence"/>
</dbReference>
<organism evidence="1 2">
    <name type="scientific">Xylaria grammica</name>
    <dbReference type="NCBI Taxonomy" id="363999"/>
    <lineage>
        <taxon>Eukaryota</taxon>
        <taxon>Fungi</taxon>
        <taxon>Dikarya</taxon>
        <taxon>Ascomycota</taxon>
        <taxon>Pezizomycotina</taxon>
        <taxon>Sordariomycetes</taxon>
        <taxon>Xylariomycetidae</taxon>
        <taxon>Xylariales</taxon>
        <taxon>Xylariaceae</taxon>
        <taxon>Xylaria</taxon>
    </lineage>
</organism>
<accession>A0A439D090</accession>
<comment type="caution">
    <text evidence="1">The sequence shown here is derived from an EMBL/GenBank/DDBJ whole genome shotgun (WGS) entry which is preliminary data.</text>
</comment>